<feature type="region of interest" description="Disordered" evidence="13">
    <location>
        <begin position="463"/>
        <end position="488"/>
    </location>
</feature>
<dbReference type="GO" id="GO:0016746">
    <property type="term" value="F:acyltransferase activity"/>
    <property type="evidence" value="ECO:0007669"/>
    <property type="project" value="UniProtKB-KW"/>
</dbReference>
<reference evidence="15" key="1">
    <citation type="submission" date="2020-05" db="EMBL/GenBank/DDBJ databases">
        <title>Phylogenomic resolution of chytrid fungi.</title>
        <authorList>
            <person name="Stajich J.E."/>
            <person name="Amses K."/>
            <person name="Simmons R."/>
            <person name="Seto K."/>
            <person name="Myers J."/>
            <person name="Bonds A."/>
            <person name="Quandt C.A."/>
            <person name="Barry K."/>
            <person name="Liu P."/>
            <person name="Grigoriev I."/>
            <person name="Longcore J.E."/>
            <person name="James T.Y."/>
        </authorList>
    </citation>
    <scope>NUCLEOTIDE SEQUENCE</scope>
    <source>
        <strain evidence="15">JEL0379</strain>
    </source>
</reference>
<evidence type="ECO:0000256" key="12">
    <source>
        <dbReference type="ARBA" id="ARBA00023315"/>
    </source>
</evidence>
<evidence type="ECO:0000256" key="7">
    <source>
        <dbReference type="ARBA" id="ARBA00022989"/>
    </source>
</evidence>
<keyword evidence="5" id="KW-0808">Transferase</keyword>
<comment type="caution">
    <text evidence="15">The sequence shown here is derived from an EMBL/GenBank/DDBJ whole genome shotgun (WGS) entry which is preliminary data.</text>
</comment>
<keyword evidence="10" id="KW-0594">Phospholipid biosynthesis</keyword>
<keyword evidence="11" id="KW-1208">Phospholipid metabolism</keyword>
<dbReference type="PANTHER" id="PTHR31201">
    <property type="entry name" value="OS01G0585100 PROTEIN"/>
    <property type="match status" value="1"/>
</dbReference>
<evidence type="ECO:0000256" key="6">
    <source>
        <dbReference type="ARBA" id="ARBA00022692"/>
    </source>
</evidence>
<evidence type="ECO:0000256" key="4">
    <source>
        <dbReference type="ARBA" id="ARBA00022516"/>
    </source>
</evidence>
<organism evidence="15 16">
    <name type="scientific">Geranomyces variabilis</name>
    <dbReference type="NCBI Taxonomy" id="109894"/>
    <lineage>
        <taxon>Eukaryota</taxon>
        <taxon>Fungi</taxon>
        <taxon>Fungi incertae sedis</taxon>
        <taxon>Chytridiomycota</taxon>
        <taxon>Chytridiomycota incertae sedis</taxon>
        <taxon>Chytridiomycetes</taxon>
        <taxon>Spizellomycetales</taxon>
        <taxon>Powellomycetaceae</taxon>
        <taxon>Geranomyces</taxon>
    </lineage>
</organism>
<keyword evidence="9 14" id="KW-0472">Membrane</keyword>
<evidence type="ECO:0000256" key="8">
    <source>
        <dbReference type="ARBA" id="ARBA00023098"/>
    </source>
</evidence>
<keyword evidence="6 14" id="KW-0812">Transmembrane</keyword>
<proteinExistence type="inferred from homology"/>
<accession>A0AAD5TRF2</accession>
<keyword evidence="4" id="KW-0444">Lipid biosynthesis</keyword>
<dbReference type="GO" id="GO:0006656">
    <property type="term" value="P:phosphatidylcholine biosynthetic process"/>
    <property type="evidence" value="ECO:0007669"/>
    <property type="project" value="TreeGrafter"/>
</dbReference>
<evidence type="ECO:0000256" key="11">
    <source>
        <dbReference type="ARBA" id="ARBA00023264"/>
    </source>
</evidence>
<feature type="compositionally biased region" description="Gly residues" evidence="13">
    <location>
        <begin position="464"/>
        <end position="475"/>
    </location>
</feature>
<evidence type="ECO:0000256" key="2">
    <source>
        <dbReference type="ARBA" id="ARBA00006675"/>
    </source>
</evidence>
<dbReference type="InterPro" id="IPR021261">
    <property type="entry name" value="GPCAT"/>
</dbReference>
<evidence type="ECO:0000313" key="16">
    <source>
        <dbReference type="Proteomes" id="UP001212152"/>
    </source>
</evidence>
<feature type="transmembrane region" description="Helical" evidence="14">
    <location>
        <begin position="330"/>
        <end position="351"/>
    </location>
</feature>
<gene>
    <name evidence="15" type="ORF">HDU87_002600</name>
</gene>
<keyword evidence="16" id="KW-1185">Reference proteome</keyword>
<dbReference type="AlphaFoldDB" id="A0AAD5TRF2"/>
<feature type="transmembrane region" description="Helical" evidence="14">
    <location>
        <begin position="394"/>
        <end position="415"/>
    </location>
</feature>
<name>A0AAD5TRF2_9FUNG</name>
<evidence type="ECO:0000256" key="5">
    <source>
        <dbReference type="ARBA" id="ARBA00022679"/>
    </source>
</evidence>
<dbReference type="PANTHER" id="PTHR31201:SF1">
    <property type="entry name" value="GLYCEROPHOSPHOCHOLINE ACYLTRANSFERASE 1"/>
    <property type="match status" value="1"/>
</dbReference>
<keyword evidence="8" id="KW-0443">Lipid metabolism</keyword>
<keyword evidence="7 14" id="KW-1133">Transmembrane helix</keyword>
<feature type="transmembrane region" description="Helical" evidence="14">
    <location>
        <begin position="212"/>
        <end position="230"/>
    </location>
</feature>
<feature type="compositionally biased region" description="Pro residues" evidence="13">
    <location>
        <begin position="59"/>
        <end position="72"/>
    </location>
</feature>
<dbReference type="Pfam" id="PF10998">
    <property type="entry name" value="DUF2838"/>
    <property type="match status" value="1"/>
</dbReference>
<protein>
    <recommendedName>
        <fullName evidence="3">Glycerophosphocholine acyltransferase 1</fullName>
    </recommendedName>
</protein>
<evidence type="ECO:0000256" key="13">
    <source>
        <dbReference type="SAM" id="MobiDB-lite"/>
    </source>
</evidence>
<evidence type="ECO:0000256" key="10">
    <source>
        <dbReference type="ARBA" id="ARBA00023209"/>
    </source>
</evidence>
<dbReference type="EMBL" id="JADGJQ010000002">
    <property type="protein sequence ID" value="KAJ3185034.1"/>
    <property type="molecule type" value="Genomic_DNA"/>
</dbReference>
<evidence type="ECO:0000256" key="3">
    <source>
        <dbReference type="ARBA" id="ARBA00019082"/>
    </source>
</evidence>
<evidence type="ECO:0000256" key="14">
    <source>
        <dbReference type="SAM" id="Phobius"/>
    </source>
</evidence>
<feature type="region of interest" description="Disordered" evidence="13">
    <location>
        <begin position="1"/>
        <end position="79"/>
    </location>
</feature>
<dbReference type="Proteomes" id="UP001212152">
    <property type="component" value="Unassembled WGS sequence"/>
</dbReference>
<sequence>MAPSDALSDSAPSASRQSPLETPTSSTTVNTTNPTTTTTTTTGTTTTTTTTGTTTTTPPGSPSPPPGSPPNSPTTSPTAALESLDLDLDFSSLSTFDLAGSDWTQLLSSAFRAQRAKLESTTTVARSNVRAQLLAAQQKLVHTQLRVLSKHKTAEAVKNRDKAAFVIGVTNMWVTSLLLGMAPRSLPAFYLCKIVVLLTTRLVVYRRKRFHYFMFDMCYYVNALLVLLILFPGSHPNLFCATWGLANGPVLVAIAAWRNSLVFHSLDKITSLLIHFDPPLTLFAMRWVVVASSSGGSSSSASASALSQWVPEWAYPRHLLAFSEEMDVGFSQMVGISVAMYVFWQAVYWVFVWTMRADKIAAGYATSTTWMLSNPKSLMSRLARRVAPPQYRPAVFMLVQLLYTLLTVTVTYVFYKSRVAHGAALVVSLGFATWNGAGYYFDVFSRRYVGELEELERELAGLGKEAGGGGGGGGASASASSGGEKKVV</sequence>
<comment type="subcellular location">
    <subcellularLocation>
        <location evidence="1">Membrane</location>
        <topology evidence="1">Multi-pass membrane protein</topology>
    </subcellularLocation>
</comment>
<feature type="compositionally biased region" description="Low complexity" evidence="13">
    <location>
        <begin position="22"/>
        <end position="58"/>
    </location>
</feature>
<dbReference type="GO" id="GO:0016020">
    <property type="term" value="C:membrane"/>
    <property type="evidence" value="ECO:0007669"/>
    <property type="project" value="UniProtKB-SubCell"/>
</dbReference>
<comment type="similarity">
    <text evidence="2">Belongs to the GPC1 family.</text>
</comment>
<evidence type="ECO:0000256" key="9">
    <source>
        <dbReference type="ARBA" id="ARBA00023136"/>
    </source>
</evidence>
<keyword evidence="12" id="KW-0012">Acyltransferase</keyword>
<feature type="transmembrane region" description="Helical" evidence="14">
    <location>
        <begin position="163"/>
        <end position="182"/>
    </location>
</feature>
<evidence type="ECO:0000313" key="15">
    <source>
        <dbReference type="EMBL" id="KAJ3185034.1"/>
    </source>
</evidence>
<evidence type="ECO:0000256" key="1">
    <source>
        <dbReference type="ARBA" id="ARBA00004141"/>
    </source>
</evidence>
<feature type="compositionally biased region" description="Low complexity" evidence="13">
    <location>
        <begin position="1"/>
        <end position="15"/>
    </location>
</feature>
<feature type="transmembrane region" description="Helical" evidence="14">
    <location>
        <begin position="188"/>
        <end position="205"/>
    </location>
</feature>
<feature type="transmembrane region" description="Helical" evidence="14">
    <location>
        <begin position="421"/>
        <end position="441"/>
    </location>
</feature>